<organism evidence="1 2">
    <name type="scientific">Owenia fusiformis</name>
    <name type="common">Polychaete worm</name>
    <dbReference type="NCBI Taxonomy" id="6347"/>
    <lineage>
        <taxon>Eukaryota</taxon>
        <taxon>Metazoa</taxon>
        <taxon>Spiralia</taxon>
        <taxon>Lophotrochozoa</taxon>
        <taxon>Annelida</taxon>
        <taxon>Polychaeta</taxon>
        <taxon>Sedentaria</taxon>
        <taxon>Canalipalpata</taxon>
        <taxon>Sabellida</taxon>
        <taxon>Oweniida</taxon>
        <taxon>Oweniidae</taxon>
        <taxon>Owenia</taxon>
    </lineage>
</organism>
<dbReference type="PANTHER" id="PTHR19964:SF97">
    <property type="entry name" value="PDZ DOMAIN-CONTAINING PROTEIN"/>
    <property type="match status" value="1"/>
</dbReference>
<reference evidence="1" key="1">
    <citation type="submission" date="2022-03" db="EMBL/GenBank/DDBJ databases">
        <authorList>
            <person name="Martin C."/>
        </authorList>
    </citation>
    <scope>NUCLEOTIDE SEQUENCE</scope>
</reference>
<dbReference type="Proteomes" id="UP000749559">
    <property type="component" value="Unassembled WGS sequence"/>
</dbReference>
<dbReference type="SMART" id="SM00228">
    <property type="entry name" value="PDZ"/>
    <property type="match status" value="1"/>
</dbReference>
<comment type="caution">
    <text evidence="1">The sequence shown here is derived from an EMBL/GenBank/DDBJ whole genome shotgun (WGS) entry which is preliminary data.</text>
</comment>
<dbReference type="Gene3D" id="2.30.42.10">
    <property type="match status" value="1"/>
</dbReference>
<dbReference type="InterPro" id="IPR001478">
    <property type="entry name" value="PDZ"/>
</dbReference>
<dbReference type="Pfam" id="PF00595">
    <property type="entry name" value="PDZ"/>
    <property type="match status" value="1"/>
</dbReference>
<evidence type="ECO:0000313" key="1">
    <source>
        <dbReference type="EMBL" id="CAH1791219.1"/>
    </source>
</evidence>
<dbReference type="SUPFAM" id="SSF50156">
    <property type="entry name" value="PDZ domain-like"/>
    <property type="match status" value="1"/>
</dbReference>
<protein>
    <submittedName>
        <fullName evidence="1">Uncharacterized protein</fullName>
    </submittedName>
</protein>
<gene>
    <name evidence="1" type="ORF">OFUS_LOCUS16328</name>
</gene>
<sequence>MSDAEVVKDVPVEIELIRGASGLGFNIRGGIDIPQTPGENGIYVTKIRSDGSAAADGRLQNGDKIIKINGQDITGFAHSEAVNMFRKSGNPIVLTVYQGSEARPLTEEDSVDGGKTAKSAQGGLSLVKYGSLLGLLFLTGTLAYFAVKKYRLQVD</sequence>
<keyword evidence="2" id="KW-1185">Reference proteome</keyword>
<proteinExistence type="predicted"/>
<dbReference type="PROSITE" id="PS50106">
    <property type="entry name" value="PDZ"/>
    <property type="match status" value="1"/>
</dbReference>
<dbReference type="OrthoDB" id="123971at2759"/>
<accession>A0A8J1XW25</accession>
<dbReference type="PANTHER" id="PTHR19964">
    <property type="entry name" value="MULTIPLE PDZ DOMAIN PROTEIN"/>
    <property type="match status" value="1"/>
</dbReference>
<name>A0A8J1XW25_OWEFU</name>
<evidence type="ECO:0000313" key="2">
    <source>
        <dbReference type="Proteomes" id="UP000749559"/>
    </source>
</evidence>
<dbReference type="InterPro" id="IPR036034">
    <property type="entry name" value="PDZ_sf"/>
</dbReference>
<dbReference type="EMBL" id="CAIIXF020000008">
    <property type="protein sequence ID" value="CAH1791219.1"/>
    <property type="molecule type" value="Genomic_DNA"/>
</dbReference>
<dbReference type="InterPro" id="IPR051342">
    <property type="entry name" value="PDZ_scaffold"/>
</dbReference>
<dbReference type="AlphaFoldDB" id="A0A8J1XW25"/>